<dbReference type="InterPro" id="IPR035924">
    <property type="entry name" value="FlaG-like_sf"/>
</dbReference>
<dbReference type="PANTHER" id="PTHR37166:SF1">
    <property type="entry name" value="PROTEIN FLAG"/>
    <property type="match status" value="1"/>
</dbReference>
<reference evidence="2 3" key="1">
    <citation type="submission" date="2024-03" db="EMBL/GenBank/DDBJ databases">
        <title>Human intestinal bacterial collection.</title>
        <authorList>
            <person name="Pauvert C."/>
            <person name="Hitch T.C.A."/>
            <person name="Clavel T."/>
        </authorList>
    </citation>
    <scope>NUCLEOTIDE SEQUENCE [LARGE SCALE GENOMIC DNA]</scope>
    <source>
        <strain evidence="2 3">CLA-AA-H255</strain>
    </source>
</reference>
<keyword evidence="2" id="KW-0282">Flagellum</keyword>
<keyword evidence="2" id="KW-0966">Cell projection</keyword>
<dbReference type="EMBL" id="JBBMER010000007">
    <property type="protein sequence ID" value="MEQ2380263.1"/>
    <property type="molecule type" value="Genomic_DNA"/>
</dbReference>
<evidence type="ECO:0000313" key="2">
    <source>
        <dbReference type="EMBL" id="MEQ2380263.1"/>
    </source>
</evidence>
<dbReference type="PANTHER" id="PTHR37166">
    <property type="entry name" value="PROTEIN FLAG"/>
    <property type="match status" value="1"/>
</dbReference>
<feature type="compositionally biased region" description="Polar residues" evidence="1">
    <location>
        <begin position="42"/>
        <end position="70"/>
    </location>
</feature>
<feature type="region of interest" description="Disordered" evidence="1">
    <location>
        <begin position="38"/>
        <end position="72"/>
    </location>
</feature>
<protein>
    <submittedName>
        <fullName evidence="2">Flagellar protein FlaG</fullName>
    </submittedName>
</protein>
<name>A0ABV1BWZ9_9FIRM</name>
<comment type="caution">
    <text evidence="2">The sequence shown here is derived from an EMBL/GenBank/DDBJ whole genome shotgun (WGS) entry which is preliminary data.</text>
</comment>
<dbReference type="Proteomes" id="UP001442364">
    <property type="component" value="Unassembled WGS sequence"/>
</dbReference>
<keyword evidence="2" id="KW-0969">Cilium</keyword>
<proteinExistence type="predicted"/>
<dbReference type="InterPro" id="IPR005186">
    <property type="entry name" value="FlaG"/>
</dbReference>
<dbReference type="Pfam" id="PF03646">
    <property type="entry name" value="FlaG"/>
    <property type="match status" value="1"/>
</dbReference>
<sequence length="145" mass="16011">MGIDKMSIAANYHNQAVQATQINKVNVQTSSDTAAKEMTADSKVSTASTVQITNTQKSGTDNGESNLAQQNEKKEASIKELKDIQKVINRNTIAEFGYNEPTNRITIKIKDKDTDEVIKEIPSEKALEMLAKAWELAGILVDEKR</sequence>
<dbReference type="RefSeq" id="WP_055176960.1">
    <property type="nucleotide sequence ID" value="NZ_DAWCMB010000308.1"/>
</dbReference>
<dbReference type="Gene3D" id="3.30.160.170">
    <property type="entry name" value="FlaG-like"/>
    <property type="match status" value="1"/>
</dbReference>
<evidence type="ECO:0000256" key="1">
    <source>
        <dbReference type="SAM" id="MobiDB-lite"/>
    </source>
</evidence>
<keyword evidence="3" id="KW-1185">Reference proteome</keyword>
<evidence type="ECO:0000313" key="3">
    <source>
        <dbReference type="Proteomes" id="UP001442364"/>
    </source>
</evidence>
<dbReference type="SUPFAM" id="SSF160214">
    <property type="entry name" value="FlaG-like"/>
    <property type="match status" value="1"/>
</dbReference>
<accession>A0ABV1BWZ9</accession>
<organism evidence="2 3">
    <name type="scientific">[Lactobacillus] rogosae</name>
    <dbReference type="NCBI Taxonomy" id="706562"/>
    <lineage>
        <taxon>Bacteria</taxon>
        <taxon>Bacillati</taxon>
        <taxon>Bacillota</taxon>
        <taxon>Clostridia</taxon>
        <taxon>Lachnospirales</taxon>
        <taxon>Lachnospiraceae</taxon>
        <taxon>Lachnospira</taxon>
    </lineage>
</organism>
<gene>
    <name evidence="2" type="ORF">WMO14_10260</name>
</gene>